<proteinExistence type="predicted"/>
<accession>A0A8J3Y4D2</accession>
<dbReference type="Proteomes" id="UP000652013">
    <property type="component" value="Unassembled WGS sequence"/>
</dbReference>
<organism evidence="1 2">
    <name type="scientific">Spirilliplanes yamanashiensis</name>
    <dbReference type="NCBI Taxonomy" id="42233"/>
    <lineage>
        <taxon>Bacteria</taxon>
        <taxon>Bacillati</taxon>
        <taxon>Actinomycetota</taxon>
        <taxon>Actinomycetes</taxon>
        <taxon>Micromonosporales</taxon>
        <taxon>Micromonosporaceae</taxon>
        <taxon>Spirilliplanes</taxon>
    </lineage>
</organism>
<comment type="caution">
    <text evidence="1">The sequence shown here is derived from an EMBL/GenBank/DDBJ whole genome shotgun (WGS) entry which is preliminary data.</text>
</comment>
<reference evidence="1" key="1">
    <citation type="submission" date="2021-01" db="EMBL/GenBank/DDBJ databases">
        <title>Whole genome shotgun sequence of Spirilliplanes yamanashiensis NBRC 15828.</title>
        <authorList>
            <person name="Komaki H."/>
            <person name="Tamura T."/>
        </authorList>
    </citation>
    <scope>NUCLEOTIDE SEQUENCE</scope>
    <source>
        <strain evidence="1">NBRC 15828</strain>
    </source>
</reference>
<dbReference type="RefSeq" id="WP_203936498.1">
    <property type="nucleotide sequence ID" value="NZ_BAAAGJ010000005.1"/>
</dbReference>
<dbReference type="AlphaFoldDB" id="A0A8J3Y4D2"/>
<evidence type="ECO:0000313" key="2">
    <source>
        <dbReference type="Proteomes" id="UP000652013"/>
    </source>
</evidence>
<sequence>MSDLSDMERDARQVAQALASLSAYVRLHGDSGDAALRMLAAEGSDAAERVLSYLRELRGSGDGEATAYPQRLGPWRDWCPPRGHVLDSVAAPQPAVAKRLRGDPGE</sequence>
<evidence type="ECO:0000313" key="1">
    <source>
        <dbReference type="EMBL" id="GIJ01165.1"/>
    </source>
</evidence>
<keyword evidence="2" id="KW-1185">Reference proteome</keyword>
<protein>
    <submittedName>
        <fullName evidence="1">Uncharacterized protein</fullName>
    </submittedName>
</protein>
<name>A0A8J3Y4D2_9ACTN</name>
<dbReference type="EMBL" id="BOOY01000003">
    <property type="protein sequence ID" value="GIJ01165.1"/>
    <property type="molecule type" value="Genomic_DNA"/>
</dbReference>
<gene>
    <name evidence="1" type="ORF">Sya03_05170</name>
</gene>